<dbReference type="GO" id="GO:0005524">
    <property type="term" value="F:ATP binding"/>
    <property type="evidence" value="ECO:0007669"/>
    <property type="project" value="UniProtKB-UniRule"/>
</dbReference>
<protein>
    <recommendedName>
        <fullName evidence="3 11">Shikimate kinase</fullName>
        <shortName evidence="11">SK</shortName>
        <ecNumber evidence="3 11">2.7.1.71</ecNumber>
    </recommendedName>
</protein>
<feature type="binding site" evidence="11">
    <location>
        <position position="6"/>
    </location>
    <ligand>
        <name>Mg(2+)</name>
        <dbReference type="ChEBI" id="CHEBI:18420"/>
    </ligand>
</feature>
<feature type="binding site" evidence="11">
    <location>
        <position position="48"/>
    </location>
    <ligand>
        <name>substrate</name>
    </ligand>
</feature>
<sequence length="167" mass="18634">MGSGKTTVGKALAPRLGLEFVDLDQQIEQRCGVDVSLIFEIEGEQGFRAREHAMLVELSKRQGMLLATGGGSVINPANRELLRATGLVVWLQTGVDQQLRRLARDQRRPLLRAPDRRERLEALAAERDPLYRTCAHRVVRSADISPARMALRAEKEIRQALSEVTPT</sequence>
<comment type="similarity">
    <text evidence="2 11">Belongs to the shikimate kinase family.</text>
</comment>
<evidence type="ECO:0000256" key="10">
    <source>
        <dbReference type="ARBA" id="ARBA00048567"/>
    </source>
</evidence>
<comment type="caution">
    <text evidence="11">Lacks conserved residue(s) required for the propagation of feature annotation.</text>
</comment>
<dbReference type="EMBL" id="JAAGSC010000040">
    <property type="protein sequence ID" value="NDY95550.1"/>
    <property type="molecule type" value="Genomic_DNA"/>
</dbReference>
<feature type="binding site" evidence="11">
    <location>
        <position position="127"/>
    </location>
    <ligand>
        <name>substrate</name>
    </ligand>
</feature>
<comment type="subcellular location">
    <subcellularLocation>
        <location evidence="11">Cytoplasm</location>
    </subcellularLocation>
</comment>
<keyword evidence="13" id="KW-1185">Reference proteome</keyword>
<dbReference type="AlphaFoldDB" id="A0A845V026"/>
<dbReference type="PRINTS" id="PR01100">
    <property type="entry name" value="SHIKIMTKNASE"/>
</dbReference>
<comment type="cofactor">
    <cofactor evidence="11">
        <name>Mg(2+)</name>
        <dbReference type="ChEBI" id="CHEBI:18420"/>
    </cofactor>
    <text evidence="11">Binds 1 Mg(2+) ion per subunit.</text>
</comment>
<keyword evidence="11" id="KW-0963">Cytoplasm</keyword>
<dbReference type="GO" id="GO:0008652">
    <property type="term" value="P:amino acid biosynthetic process"/>
    <property type="evidence" value="ECO:0007669"/>
    <property type="project" value="UniProtKB-KW"/>
</dbReference>
<feature type="binding site" evidence="11">
    <location>
        <begin position="2"/>
        <end position="7"/>
    </location>
    <ligand>
        <name>ATP</name>
        <dbReference type="ChEBI" id="CHEBI:30616"/>
    </ligand>
</feature>
<organism evidence="12 13">
    <name type="scientific">Wenzhouxiangella limi</name>
    <dbReference type="NCBI Taxonomy" id="2707351"/>
    <lineage>
        <taxon>Bacteria</taxon>
        <taxon>Pseudomonadati</taxon>
        <taxon>Pseudomonadota</taxon>
        <taxon>Gammaproteobacteria</taxon>
        <taxon>Chromatiales</taxon>
        <taxon>Wenzhouxiangellaceae</taxon>
        <taxon>Wenzhouxiangella</taxon>
    </lineage>
</organism>
<evidence type="ECO:0000313" key="12">
    <source>
        <dbReference type="EMBL" id="NDY95550.1"/>
    </source>
</evidence>
<proteinExistence type="inferred from homology"/>
<evidence type="ECO:0000256" key="8">
    <source>
        <dbReference type="ARBA" id="ARBA00022840"/>
    </source>
</evidence>
<dbReference type="CDD" id="cd00464">
    <property type="entry name" value="SK"/>
    <property type="match status" value="1"/>
</dbReference>
<keyword evidence="4 11" id="KW-0028">Amino-acid biosynthesis</keyword>
<comment type="catalytic activity">
    <reaction evidence="10 11">
        <text>shikimate + ATP = 3-phosphoshikimate + ADP + H(+)</text>
        <dbReference type="Rhea" id="RHEA:13121"/>
        <dbReference type="ChEBI" id="CHEBI:15378"/>
        <dbReference type="ChEBI" id="CHEBI:30616"/>
        <dbReference type="ChEBI" id="CHEBI:36208"/>
        <dbReference type="ChEBI" id="CHEBI:145989"/>
        <dbReference type="ChEBI" id="CHEBI:456216"/>
        <dbReference type="EC" id="2.7.1.71"/>
    </reaction>
</comment>
<keyword evidence="6 11" id="KW-0547">Nucleotide-binding</keyword>
<keyword evidence="9 11" id="KW-0057">Aromatic amino acid biosynthesis</keyword>
<dbReference type="PROSITE" id="PS01128">
    <property type="entry name" value="SHIKIMATE_KINASE"/>
    <property type="match status" value="1"/>
</dbReference>
<evidence type="ECO:0000256" key="11">
    <source>
        <dbReference type="HAMAP-Rule" id="MF_00109"/>
    </source>
</evidence>
<dbReference type="EC" id="2.7.1.71" evidence="3 11"/>
<accession>A0A845V026</accession>
<dbReference type="PANTHER" id="PTHR21087:SF16">
    <property type="entry name" value="SHIKIMATE KINASE 1, CHLOROPLASTIC"/>
    <property type="match status" value="1"/>
</dbReference>
<evidence type="ECO:0000256" key="5">
    <source>
        <dbReference type="ARBA" id="ARBA00022679"/>
    </source>
</evidence>
<comment type="function">
    <text evidence="11">Catalyzes the specific phosphorylation of the 3-hydroxyl group of shikimic acid using ATP as a cosubstrate.</text>
</comment>
<name>A0A845V026_9GAMM</name>
<dbReference type="InterPro" id="IPR000623">
    <property type="entry name" value="Shikimate_kinase/TSH1"/>
</dbReference>
<evidence type="ECO:0000256" key="2">
    <source>
        <dbReference type="ARBA" id="ARBA00006997"/>
    </source>
</evidence>
<evidence type="ECO:0000313" key="13">
    <source>
        <dbReference type="Proteomes" id="UP000484885"/>
    </source>
</evidence>
<keyword evidence="11" id="KW-0460">Magnesium</keyword>
<dbReference type="InterPro" id="IPR031322">
    <property type="entry name" value="Shikimate/glucono_kinase"/>
</dbReference>
<dbReference type="Gene3D" id="3.40.50.300">
    <property type="entry name" value="P-loop containing nucleotide triphosphate hydrolases"/>
    <property type="match status" value="1"/>
</dbReference>
<dbReference type="GO" id="GO:0004765">
    <property type="term" value="F:shikimate kinase activity"/>
    <property type="evidence" value="ECO:0007669"/>
    <property type="project" value="UniProtKB-UniRule"/>
</dbReference>
<evidence type="ECO:0000256" key="7">
    <source>
        <dbReference type="ARBA" id="ARBA00022777"/>
    </source>
</evidence>
<dbReference type="SUPFAM" id="SSF52540">
    <property type="entry name" value="P-loop containing nucleoside triphosphate hydrolases"/>
    <property type="match status" value="1"/>
</dbReference>
<dbReference type="InterPro" id="IPR023000">
    <property type="entry name" value="Shikimate_kinase_CS"/>
</dbReference>
<keyword evidence="5 11" id="KW-0808">Transferase</keyword>
<comment type="subunit">
    <text evidence="11">Monomer.</text>
</comment>
<dbReference type="GO" id="GO:0009073">
    <property type="term" value="P:aromatic amino acid family biosynthetic process"/>
    <property type="evidence" value="ECO:0007669"/>
    <property type="project" value="UniProtKB-KW"/>
</dbReference>
<evidence type="ECO:0000256" key="3">
    <source>
        <dbReference type="ARBA" id="ARBA00012154"/>
    </source>
</evidence>
<dbReference type="Pfam" id="PF01202">
    <property type="entry name" value="SKI"/>
    <property type="match status" value="1"/>
</dbReference>
<keyword evidence="8 11" id="KW-0067">ATP-binding</keyword>
<dbReference type="InterPro" id="IPR027417">
    <property type="entry name" value="P-loop_NTPase"/>
</dbReference>
<evidence type="ECO:0000256" key="1">
    <source>
        <dbReference type="ARBA" id="ARBA00004842"/>
    </source>
</evidence>
<evidence type="ECO:0000256" key="9">
    <source>
        <dbReference type="ARBA" id="ARBA00023141"/>
    </source>
</evidence>
<dbReference type="Proteomes" id="UP000484885">
    <property type="component" value="Unassembled WGS sequence"/>
</dbReference>
<reference evidence="12 13" key="1">
    <citation type="submission" date="2020-02" db="EMBL/GenBank/DDBJ databases">
        <authorList>
            <person name="Zhang X.-Y."/>
        </authorList>
    </citation>
    <scope>NUCLEOTIDE SEQUENCE [LARGE SCALE GENOMIC DNA]</scope>
    <source>
        <strain evidence="12 13">C33</strain>
    </source>
</reference>
<dbReference type="UniPathway" id="UPA00053">
    <property type="reaction ID" value="UER00088"/>
</dbReference>
<keyword evidence="7 11" id="KW-0418">Kinase</keyword>
<keyword evidence="11" id="KW-0479">Metal-binding</keyword>
<gene>
    <name evidence="11" type="primary">aroK</name>
    <name evidence="12" type="ORF">G3I74_07415</name>
</gene>
<evidence type="ECO:0000256" key="6">
    <source>
        <dbReference type="ARBA" id="ARBA00022741"/>
    </source>
</evidence>
<dbReference type="GO" id="GO:0005829">
    <property type="term" value="C:cytosol"/>
    <property type="evidence" value="ECO:0007669"/>
    <property type="project" value="TreeGrafter"/>
</dbReference>
<feature type="binding site" evidence="11">
    <location>
        <position position="70"/>
    </location>
    <ligand>
        <name>substrate</name>
    </ligand>
</feature>
<dbReference type="HAMAP" id="MF_00109">
    <property type="entry name" value="Shikimate_kinase"/>
    <property type="match status" value="1"/>
</dbReference>
<comment type="caution">
    <text evidence="12">The sequence shown here is derived from an EMBL/GenBank/DDBJ whole genome shotgun (WGS) entry which is preliminary data.</text>
</comment>
<comment type="pathway">
    <text evidence="1 11">Metabolic intermediate biosynthesis; chorismate biosynthesis; chorismate from D-erythrose 4-phosphate and phosphoenolpyruvate: step 5/7.</text>
</comment>
<evidence type="ECO:0000256" key="4">
    <source>
        <dbReference type="ARBA" id="ARBA00022605"/>
    </source>
</evidence>
<dbReference type="PANTHER" id="PTHR21087">
    <property type="entry name" value="SHIKIMATE KINASE"/>
    <property type="match status" value="1"/>
</dbReference>
<dbReference type="GO" id="GO:0009423">
    <property type="term" value="P:chorismate biosynthetic process"/>
    <property type="evidence" value="ECO:0007669"/>
    <property type="project" value="UniProtKB-UniRule"/>
</dbReference>
<feature type="binding site" evidence="11">
    <location>
        <position position="24"/>
    </location>
    <ligand>
        <name>substrate</name>
    </ligand>
</feature>
<dbReference type="GO" id="GO:0000287">
    <property type="term" value="F:magnesium ion binding"/>
    <property type="evidence" value="ECO:0007669"/>
    <property type="project" value="UniProtKB-UniRule"/>
</dbReference>
<feature type="binding site" evidence="11">
    <location>
        <position position="108"/>
    </location>
    <ligand>
        <name>ATP</name>
        <dbReference type="ChEBI" id="CHEBI:30616"/>
    </ligand>
</feature>